<proteinExistence type="predicted"/>
<dbReference type="Proteomes" id="UP000094068">
    <property type="component" value="Unassembled WGS sequence"/>
</dbReference>
<accession>A0A1E5G8H4</accession>
<evidence type="ECO:0000313" key="1">
    <source>
        <dbReference type="EMBL" id="OEG09006.1"/>
    </source>
</evidence>
<organism evidence="1 2">
    <name type="scientific">Enterococcus ureasiticus</name>
    <dbReference type="NCBI Taxonomy" id="903984"/>
    <lineage>
        <taxon>Bacteria</taxon>
        <taxon>Bacillati</taxon>
        <taxon>Bacillota</taxon>
        <taxon>Bacilli</taxon>
        <taxon>Lactobacillales</taxon>
        <taxon>Enterococcaceae</taxon>
        <taxon>Enterococcus</taxon>
    </lineage>
</organism>
<sequence>MKEPIKDVINFYLAGKRLSSFDLVFYEKLGQAPFLNPVFYQLLTTFTVLTEEHLVPIFVNDRHLFIAEQEPSKMINVYESADLDIPPDGGQSILLYQTAQYPLTVEQQVKKTNFIQKISELDIQLTPGSANSTFSTLGEIVNIWLVKLDN</sequence>
<dbReference type="RefSeq" id="WP_069647466.1">
    <property type="nucleotide sequence ID" value="NZ_MIJZ01000017.1"/>
</dbReference>
<reference evidence="2" key="1">
    <citation type="submission" date="2016-09" db="EMBL/GenBank/DDBJ databases">
        <authorList>
            <person name="Gulvik C.A."/>
        </authorList>
    </citation>
    <scope>NUCLEOTIDE SEQUENCE [LARGE SCALE GENOMIC DNA]</scope>
    <source>
        <strain evidence="2">DSM 23328</strain>
    </source>
</reference>
<keyword evidence="2" id="KW-1185">Reference proteome</keyword>
<dbReference type="AlphaFoldDB" id="A0A1E5G8H4"/>
<dbReference type="STRING" id="903984.BCR21_15640"/>
<protein>
    <submittedName>
        <fullName evidence="1">Uncharacterized protein</fullName>
    </submittedName>
</protein>
<name>A0A1E5G8H4_9ENTE</name>
<dbReference type="EMBL" id="MIJZ01000017">
    <property type="protein sequence ID" value="OEG09006.1"/>
    <property type="molecule type" value="Genomic_DNA"/>
</dbReference>
<gene>
    <name evidence="1" type="ORF">BCR21_15640</name>
</gene>
<comment type="caution">
    <text evidence="1">The sequence shown here is derived from an EMBL/GenBank/DDBJ whole genome shotgun (WGS) entry which is preliminary data.</text>
</comment>
<evidence type="ECO:0000313" key="2">
    <source>
        <dbReference type="Proteomes" id="UP000094068"/>
    </source>
</evidence>